<keyword evidence="2" id="KW-1185">Reference proteome</keyword>
<reference evidence="1 2" key="1">
    <citation type="submission" date="2022-03" db="EMBL/GenBank/DDBJ databases">
        <title>Hymenobactersp. isolated from the air.</title>
        <authorList>
            <person name="Won M."/>
            <person name="Kwon S.-W."/>
        </authorList>
    </citation>
    <scope>NUCLEOTIDE SEQUENCE [LARGE SCALE GENOMIC DNA]</scope>
    <source>
        <strain evidence="1 2">KACC 21982</strain>
    </source>
</reference>
<accession>A0ABY4CTX0</accession>
<dbReference type="Proteomes" id="UP000831113">
    <property type="component" value="Chromosome"/>
</dbReference>
<evidence type="ECO:0000313" key="2">
    <source>
        <dbReference type="Proteomes" id="UP000831113"/>
    </source>
</evidence>
<dbReference type="RefSeq" id="WP_243796526.1">
    <property type="nucleotide sequence ID" value="NZ_CP094669.1"/>
</dbReference>
<proteinExistence type="predicted"/>
<sequence length="200" mass="22101">MQIQNDPEVNQDCDVLVPLPVELISFDAKYNNSQVVLRWATASEKDALNFAVERSSDAKNFSPVAVVQAAGNSSTRRDYEATDRNVRNGLSYYRLKQTDLDGTFTYSPVVPVQVGDDAQPQRLEAYGDQGNLNIVLQMPGTVQQLRVLDMMGRVLYTESIPEGATGLVTRSVPMGSENRVYMVQAVTSEGVVSKKFATMR</sequence>
<protein>
    <submittedName>
        <fullName evidence="1">T9SS type A sorting domain-containing protein</fullName>
    </submittedName>
</protein>
<dbReference type="EMBL" id="CP094669">
    <property type="protein sequence ID" value="UOG73716.1"/>
    <property type="molecule type" value="Genomic_DNA"/>
</dbReference>
<dbReference type="InterPro" id="IPR013783">
    <property type="entry name" value="Ig-like_fold"/>
</dbReference>
<gene>
    <name evidence="1" type="ORF">MTX78_16520</name>
</gene>
<name>A0ABY4CTX0_9BACT</name>
<dbReference type="Gene3D" id="2.60.40.10">
    <property type="entry name" value="Immunoglobulins"/>
    <property type="match status" value="1"/>
</dbReference>
<organism evidence="1 2">
    <name type="scientific">Hymenobacter tibetensis</name>
    <dbReference type="NCBI Taxonomy" id="497967"/>
    <lineage>
        <taxon>Bacteria</taxon>
        <taxon>Pseudomonadati</taxon>
        <taxon>Bacteroidota</taxon>
        <taxon>Cytophagia</taxon>
        <taxon>Cytophagales</taxon>
        <taxon>Hymenobacteraceae</taxon>
        <taxon>Hymenobacter</taxon>
    </lineage>
</organism>
<evidence type="ECO:0000313" key="1">
    <source>
        <dbReference type="EMBL" id="UOG73716.1"/>
    </source>
</evidence>